<keyword evidence="3" id="KW-1185">Reference proteome</keyword>
<dbReference type="EMBL" id="CM000851">
    <property type="protein sequence ID" value="KRG99473.1"/>
    <property type="molecule type" value="Genomic_DNA"/>
</dbReference>
<evidence type="ECO:0000313" key="1">
    <source>
        <dbReference type="EMBL" id="KRG99473.1"/>
    </source>
</evidence>
<proteinExistence type="predicted"/>
<dbReference type="HOGENOM" id="CLU_1858851_0_0_1"/>
<accession>K7MSE7</accession>
<dbReference type="InParanoid" id="K7MSE7"/>
<dbReference type="EnsemblPlants" id="KRG99473">
    <property type="protein sequence ID" value="KRG99473"/>
    <property type="gene ID" value="GLYMA_18G147600"/>
</dbReference>
<dbReference type="PaxDb" id="3847-GLYMA18G29451.1"/>
<reference evidence="1 2" key="1">
    <citation type="journal article" date="2010" name="Nature">
        <title>Genome sequence of the palaeopolyploid soybean.</title>
        <authorList>
            <person name="Schmutz J."/>
            <person name="Cannon S.B."/>
            <person name="Schlueter J."/>
            <person name="Ma J."/>
            <person name="Mitros T."/>
            <person name="Nelson W."/>
            <person name="Hyten D.L."/>
            <person name="Song Q."/>
            <person name="Thelen J.J."/>
            <person name="Cheng J."/>
            <person name="Xu D."/>
            <person name="Hellsten U."/>
            <person name="May G.D."/>
            <person name="Yu Y."/>
            <person name="Sakurai T."/>
            <person name="Umezawa T."/>
            <person name="Bhattacharyya M.K."/>
            <person name="Sandhu D."/>
            <person name="Valliyodan B."/>
            <person name="Lindquist E."/>
            <person name="Peto M."/>
            <person name="Grant D."/>
            <person name="Shu S."/>
            <person name="Goodstein D."/>
            <person name="Barry K."/>
            <person name="Futrell-Griggs M."/>
            <person name="Abernathy B."/>
            <person name="Du J."/>
            <person name="Tian Z."/>
            <person name="Zhu L."/>
            <person name="Gill N."/>
            <person name="Joshi T."/>
            <person name="Libault M."/>
            <person name="Sethuraman A."/>
            <person name="Zhang X.-C."/>
            <person name="Shinozaki K."/>
            <person name="Nguyen H.T."/>
            <person name="Wing R.A."/>
            <person name="Cregan P."/>
            <person name="Specht J."/>
            <person name="Grimwood J."/>
            <person name="Rokhsar D."/>
            <person name="Stacey G."/>
            <person name="Shoemaker R.C."/>
            <person name="Jackson S.A."/>
        </authorList>
    </citation>
    <scope>NUCLEOTIDE SEQUENCE</scope>
    <source>
        <strain evidence="2">cv. Williams 82</strain>
        <tissue evidence="1">Callus</tissue>
    </source>
</reference>
<dbReference type="AlphaFoldDB" id="K7MSE7"/>
<reference evidence="2" key="2">
    <citation type="submission" date="2018-02" db="UniProtKB">
        <authorList>
            <consortium name="EnsemblPlants"/>
        </authorList>
    </citation>
    <scope>IDENTIFICATION</scope>
    <source>
        <strain evidence="2">Williams 82</strain>
    </source>
</reference>
<sequence>MAKRQGKKTITTTTTCIGVAINDSETYLIFTSTHCSSQVAFKGKRECDITKSHVKFKLSIFYYIIFYYRVQHPSFIPSHSEEPSEQWEMEIGVEGVNWSLILKFKEVYVRRQMRLVTKSNFKWIDKFTKSISSERLEA</sequence>
<name>K7MSE7_SOYBN</name>
<evidence type="ECO:0000313" key="3">
    <source>
        <dbReference type="Proteomes" id="UP000008827"/>
    </source>
</evidence>
<reference evidence="1" key="3">
    <citation type="submission" date="2018-07" db="EMBL/GenBank/DDBJ databases">
        <title>WGS assembly of Glycine max.</title>
        <authorList>
            <person name="Schmutz J."/>
            <person name="Cannon S."/>
            <person name="Schlueter J."/>
            <person name="Ma J."/>
            <person name="Mitros T."/>
            <person name="Nelson W."/>
            <person name="Hyten D."/>
            <person name="Song Q."/>
            <person name="Thelen J."/>
            <person name="Cheng J."/>
            <person name="Xu D."/>
            <person name="Hellsten U."/>
            <person name="May G."/>
            <person name="Yu Y."/>
            <person name="Sakurai T."/>
            <person name="Umezawa T."/>
            <person name="Bhattacharyya M."/>
            <person name="Sandhu D."/>
            <person name="Valliyodan B."/>
            <person name="Lindquist E."/>
            <person name="Peto M."/>
            <person name="Grant D."/>
            <person name="Shu S."/>
            <person name="Goodstein D."/>
            <person name="Barry K."/>
            <person name="Futrell-Griggs M."/>
            <person name="Abernathy B."/>
            <person name="Du J."/>
            <person name="Tian Z."/>
            <person name="Zhu L."/>
            <person name="Gill N."/>
            <person name="Joshi T."/>
            <person name="Libault M."/>
            <person name="Sethuraman A."/>
            <person name="Zhang X."/>
            <person name="Shinozaki K."/>
            <person name="Nguyen H."/>
            <person name="Wing R."/>
            <person name="Cregan P."/>
            <person name="Specht J."/>
            <person name="Grimwood J."/>
            <person name="Rokhsar D."/>
            <person name="Stacey G."/>
            <person name="Shoemaker R."/>
            <person name="Jackson S."/>
        </authorList>
    </citation>
    <scope>NUCLEOTIDE SEQUENCE</scope>
    <source>
        <tissue evidence="1">Callus</tissue>
    </source>
</reference>
<dbReference type="Proteomes" id="UP000008827">
    <property type="component" value="Chromosome 18"/>
</dbReference>
<dbReference type="Gramene" id="KRG99473">
    <property type="protein sequence ID" value="KRG99473"/>
    <property type="gene ID" value="GLYMA_18G147600"/>
</dbReference>
<organism evidence="1">
    <name type="scientific">Glycine max</name>
    <name type="common">Soybean</name>
    <name type="synonym">Glycine hispida</name>
    <dbReference type="NCBI Taxonomy" id="3847"/>
    <lineage>
        <taxon>Eukaryota</taxon>
        <taxon>Viridiplantae</taxon>
        <taxon>Streptophyta</taxon>
        <taxon>Embryophyta</taxon>
        <taxon>Tracheophyta</taxon>
        <taxon>Spermatophyta</taxon>
        <taxon>Magnoliopsida</taxon>
        <taxon>eudicotyledons</taxon>
        <taxon>Gunneridae</taxon>
        <taxon>Pentapetalae</taxon>
        <taxon>rosids</taxon>
        <taxon>fabids</taxon>
        <taxon>Fabales</taxon>
        <taxon>Fabaceae</taxon>
        <taxon>Papilionoideae</taxon>
        <taxon>50 kb inversion clade</taxon>
        <taxon>NPAAA clade</taxon>
        <taxon>indigoferoid/millettioid clade</taxon>
        <taxon>Phaseoleae</taxon>
        <taxon>Glycine</taxon>
        <taxon>Glycine subgen. Soja</taxon>
    </lineage>
</organism>
<gene>
    <name evidence="1" type="ORF">GLYMA_18G147600</name>
</gene>
<evidence type="ECO:0000313" key="2">
    <source>
        <dbReference type="EnsemblPlants" id="KRG99473"/>
    </source>
</evidence>
<protein>
    <submittedName>
        <fullName evidence="1 2">Uncharacterized protein</fullName>
    </submittedName>
</protein>